<dbReference type="InterPro" id="IPR001650">
    <property type="entry name" value="Helicase_C-like"/>
</dbReference>
<dbReference type="InterPro" id="IPR012961">
    <property type="entry name" value="Ski2/MTR4_C"/>
</dbReference>
<dbReference type="EMBL" id="VOSL01000145">
    <property type="protein sequence ID" value="TXD31775.1"/>
    <property type="molecule type" value="Genomic_DNA"/>
</dbReference>
<dbReference type="SMART" id="SM00487">
    <property type="entry name" value="DEXDc"/>
    <property type="match status" value="1"/>
</dbReference>
<evidence type="ECO:0000313" key="8">
    <source>
        <dbReference type="EMBL" id="TXD31775.1"/>
    </source>
</evidence>
<feature type="compositionally biased region" description="Basic residues" evidence="5">
    <location>
        <begin position="261"/>
        <end position="281"/>
    </location>
</feature>
<dbReference type="Pfam" id="PF08148">
    <property type="entry name" value="DSHCT"/>
    <property type="match status" value="1"/>
</dbReference>
<evidence type="ECO:0000256" key="3">
    <source>
        <dbReference type="ARBA" id="ARBA00022806"/>
    </source>
</evidence>
<dbReference type="Pfam" id="PF00270">
    <property type="entry name" value="DEAD"/>
    <property type="match status" value="1"/>
</dbReference>
<evidence type="ECO:0000256" key="5">
    <source>
        <dbReference type="SAM" id="MobiDB-lite"/>
    </source>
</evidence>
<proteinExistence type="predicted"/>
<accession>A0A5C6X0T6</accession>
<keyword evidence="2" id="KW-0378">Hydrolase</keyword>
<keyword evidence="1" id="KW-0547">Nucleotide-binding</keyword>
<evidence type="ECO:0000313" key="9">
    <source>
        <dbReference type="Proteomes" id="UP000321046"/>
    </source>
</evidence>
<dbReference type="GO" id="GO:0016787">
    <property type="term" value="F:hydrolase activity"/>
    <property type="evidence" value="ECO:0007669"/>
    <property type="project" value="UniProtKB-KW"/>
</dbReference>
<evidence type="ECO:0000256" key="1">
    <source>
        <dbReference type="ARBA" id="ARBA00022741"/>
    </source>
</evidence>
<dbReference type="Gene3D" id="3.40.50.300">
    <property type="entry name" value="P-loop containing nucleotide triphosphate hydrolases"/>
    <property type="match status" value="2"/>
</dbReference>
<dbReference type="SMART" id="SM01142">
    <property type="entry name" value="DSHCT"/>
    <property type="match status" value="1"/>
</dbReference>
<dbReference type="InterPro" id="IPR014001">
    <property type="entry name" value="Helicase_ATP-bd"/>
</dbReference>
<organism evidence="8 9">
    <name type="scientific">Lujinxingia vulgaris</name>
    <dbReference type="NCBI Taxonomy" id="2600176"/>
    <lineage>
        <taxon>Bacteria</taxon>
        <taxon>Deltaproteobacteria</taxon>
        <taxon>Bradymonadales</taxon>
        <taxon>Lujinxingiaceae</taxon>
        <taxon>Lujinxingia</taxon>
    </lineage>
</organism>
<dbReference type="GO" id="GO:0070478">
    <property type="term" value="P:nuclear-transcribed mRNA catabolic process, 3'-5' exonucleolytic nonsense-mediated decay"/>
    <property type="evidence" value="ECO:0007669"/>
    <property type="project" value="TreeGrafter"/>
</dbReference>
<dbReference type="InterPro" id="IPR003593">
    <property type="entry name" value="AAA+_ATPase"/>
</dbReference>
<feature type="region of interest" description="Disordered" evidence="5">
    <location>
        <begin position="249"/>
        <end position="291"/>
    </location>
</feature>
<dbReference type="Proteomes" id="UP000321046">
    <property type="component" value="Unassembled WGS sequence"/>
</dbReference>
<dbReference type="OrthoDB" id="9807155at2"/>
<dbReference type="SMART" id="SM00382">
    <property type="entry name" value="AAA"/>
    <property type="match status" value="1"/>
</dbReference>
<feature type="compositionally biased region" description="Basic and acidic residues" evidence="5">
    <location>
        <begin position="249"/>
        <end position="260"/>
    </location>
</feature>
<evidence type="ECO:0000259" key="6">
    <source>
        <dbReference type="PROSITE" id="PS51192"/>
    </source>
</evidence>
<evidence type="ECO:0000256" key="2">
    <source>
        <dbReference type="ARBA" id="ARBA00022801"/>
    </source>
</evidence>
<dbReference type="InterPro" id="IPR011545">
    <property type="entry name" value="DEAD/DEAH_box_helicase_dom"/>
</dbReference>
<dbReference type="GO" id="GO:0004386">
    <property type="term" value="F:helicase activity"/>
    <property type="evidence" value="ECO:0007669"/>
    <property type="project" value="UniProtKB-KW"/>
</dbReference>
<feature type="domain" description="Helicase C-terminal" evidence="7">
    <location>
        <begin position="294"/>
        <end position="493"/>
    </location>
</feature>
<evidence type="ECO:0000256" key="4">
    <source>
        <dbReference type="ARBA" id="ARBA00022840"/>
    </source>
</evidence>
<dbReference type="GO" id="GO:0003676">
    <property type="term" value="F:nucleic acid binding"/>
    <property type="evidence" value="ECO:0007669"/>
    <property type="project" value="InterPro"/>
</dbReference>
<sequence>MEYRGLKLDGFQRQAIEAIESGHSVLVAAPTGTGKTLIADYLIEHVLEEGGEVIYTAPVKALSNQKYRQYCALFGREKVGLVTGDLVINRDAPVRIMTTEILRNMLLEGHRVEEGTRPAGEAAGREAQGEKALDVELFSPSDVALPDLKKLKAVIIDEIHFLDDPERGTVWEELLIYLPSEVRILGLSATLSNLEEFAHWLTQIRQAEVKVVLETERTVPLQIRLANTESGPCEVGAFEKAFARWKKEQKKAREAGDEGKGRRRSRGGRRRKSRGGRRGGRGRRDDFAGAKPTTHLDMMEMLGRGDFPVLYFIYSRKMVEIFAAKLAHSRVGRQLSHGQNTRQIDERLERFEADHPEVLTRKLRGMYRQGIAFHHAGLHVALKALVEELYEARLLKVLYCTSTFALGINMPARTVMFDSLTRYNGTEFVPLTIREFMQMAGRAGRRGIDPVGNVLIRQDFGGYGEVRGLLKRLLSGESEPVRSAFNLSFHSVVNLVDRFDEESIRYMLEQSFKAYQDGRSATALRTKIEDLEGEEGQESFTRRKRRDLAGLRRELVTVERPRLWEAFARKVAFLKTHGYLGADNELYTPAKILRHIKIEELFVTELILNGVLEALSPAQLFGVMCGLVQTLPRTAKVHAPDDDRWWGIFEAINEVYESDVVADGDELVGQESVFTPELMPLGERWAKGESLSALLMDIRNPTDMSGDLVGAFRRAKDLVSQVRQVHREDEDRWRELSELLRAVTRDEVEVLD</sequence>
<reference evidence="8 9" key="1">
    <citation type="submission" date="2019-08" db="EMBL/GenBank/DDBJ databases">
        <title>Bradymonadales sp. TMQ2.</title>
        <authorList>
            <person name="Liang Q."/>
        </authorList>
    </citation>
    <scope>NUCLEOTIDE SEQUENCE [LARGE SCALE GENOMIC DNA]</scope>
    <source>
        <strain evidence="8 9">TMQ2</strain>
    </source>
</reference>
<dbReference type="GO" id="GO:0005524">
    <property type="term" value="F:ATP binding"/>
    <property type="evidence" value="ECO:0007669"/>
    <property type="project" value="UniProtKB-KW"/>
</dbReference>
<dbReference type="PANTHER" id="PTHR12131">
    <property type="entry name" value="ATP-DEPENDENT RNA AND DNA HELICASE"/>
    <property type="match status" value="1"/>
</dbReference>
<dbReference type="SUPFAM" id="SSF52540">
    <property type="entry name" value="P-loop containing nucleoside triphosphate hydrolases"/>
    <property type="match status" value="1"/>
</dbReference>
<dbReference type="InterPro" id="IPR027417">
    <property type="entry name" value="P-loop_NTPase"/>
</dbReference>
<dbReference type="PANTHER" id="PTHR12131:SF1">
    <property type="entry name" value="ATP-DEPENDENT RNA HELICASE SUPV3L1, MITOCHONDRIAL-RELATED"/>
    <property type="match status" value="1"/>
</dbReference>
<dbReference type="InterPro" id="IPR050699">
    <property type="entry name" value="RNA-DNA_Helicase"/>
</dbReference>
<dbReference type="GO" id="GO:0055087">
    <property type="term" value="C:Ski complex"/>
    <property type="evidence" value="ECO:0007669"/>
    <property type="project" value="TreeGrafter"/>
</dbReference>
<dbReference type="AlphaFoldDB" id="A0A5C6X0T6"/>
<evidence type="ECO:0000259" key="7">
    <source>
        <dbReference type="PROSITE" id="PS51194"/>
    </source>
</evidence>
<keyword evidence="4" id="KW-0067">ATP-binding</keyword>
<feature type="domain" description="Helicase ATP-binding" evidence="6">
    <location>
        <begin position="16"/>
        <end position="209"/>
    </location>
</feature>
<gene>
    <name evidence="8" type="ORF">FRC96_20085</name>
</gene>
<dbReference type="SMART" id="SM00490">
    <property type="entry name" value="HELICc"/>
    <property type="match status" value="1"/>
</dbReference>
<name>A0A5C6X0T6_9DELT</name>
<protein>
    <submittedName>
        <fullName evidence="8">DEAD/DEAH box helicase</fullName>
    </submittedName>
</protein>
<dbReference type="Gene3D" id="1.10.3380.30">
    <property type="match status" value="1"/>
</dbReference>
<comment type="caution">
    <text evidence="8">The sequence shown here is derived from an EMBL/GenBank/DDBJ whole genome shotgun (WGS) entry which is preliminary data.</text>
</comment>
<dbReference type="CDD" id="cd18795">
    <property type="entry name" value="SF2_C_Ski2"/>
    <property type="match status" value="1"/>
</dbReference>
<keyword evidence="3 8" id="KW-0347">Helicase</keyword>
<dbReference type="PROSITE" id="PS51194">
    <property type="entry name" value="HELICASE_CTER"/>
    <property type="match status" value="1"/>
</dbReference>
<dbReference type="PROSITE" id="PS51192">
    <property type="entry name" value="HELICASE_ATP_BIND_1"/>
    <property type="match status" value="1"/>
</dbReference>
<dbReference type="RefSeq" id="WP_146977252.1">
    <property type="nucleotide sequence ID" value="NZ_VOSL01000145.1"/>
</dbReference>